<feature type="region of interest" description="Disordered" evidence="1">
    <location>
        <begin position="1"/>
        <end position="25"/>
    </location>
</feature>
<dbReference type="EMBL" id="FZQA01000003">
    <property type="protein sequence ID" value="SNT73296.1"/>
    <property type="molecule type" value="Genomic_DNA"/>
</dbReference>
<dbReference type="InterPro" id="IPR006860">
    <property type="entry name" value="FecR"/>
</dbReference>
<dbReference type="Pfam" id="PF16220">
    <property type="entry name" value="DUF4880"/>
    <property type="match status" value="1"/>
</dbReference>
<dbReference type="Pfam" id="PF04773">
    <property type="entry name" value="FecR"/>
    <property type="match status" value="1"/>
</dbReference>
<keyword evidence="2" id="KW-0472">Membrane</keyword>
<dbReference type="PIRSF" id="PIRSF018266">
    <property type="entry name" value="FecR"/>
    <property type="match status" value="1"/>
</dbReference>
<evidence type="ECO:0000256" key="2">
    <source>
        <dbReference type="SAM" id="Phobius"/>
    </source>
</evidence>
<evidence type="ECO:0000259" key="3">
    <source>
        <dbReference type="Pfam" id="PF04773"/>
    </source>
</evidence>
<keyword evidence="2" id="KW-0812">Transmembrane</keyword>
<feature type="domain" description="FecR protein" evidence="3">
    <location>
        <begin position="115"/>
        <end position="206"/>
    </location>
</feature>
<dbReference type="PANTHER" id="PTHR30273">
    <property type="entry name" value="PERIPLASMIC SIGNAL SENSOR AND SIGMA FACTOR ACTIVATOR FECR-RELATED"/>
    <property type="match status" value="1"/>
</dbReference>
<dbReference type="InterPro" id="IPR012373">
    <property type="entry name" value="Ferrdict_sens_TM"/>
</dbReference>
<accession>A0A239PTR7</accession>
<feature type="compositionally biased region" description="Basic and acidic residues" evidence="1">
    <location>
        <begin position="1"/>
        <end position="12"/>
    </location>
</feature>
<keyword evidence="6" id="KW-1185">Reference proteome</keyword>
<proteinExistence type="predicted"/>
<organism evidence="5 6">
    <name type="scientific">Amphiplicatus metriothermophilus</name>
    <dbReference type="NCBI Taxonomy" id="1519374"/>
    <lineage>
        <taxon>Bacteria</taxon>
        <taxon>Pseudomonadati</taxon>
        <taxon>Pseudomonadota</taxon>
        <taxon>Alphaproteobacteria</taxon>
        <taxon>Parvularculales</taxon>
        <taxon>Parvularculaceae</taxon>
        <taxon>Amphiplicatus</taxon>
    </lineage>
</organism>
<evidence type="ECO:0000313" key="6">
    <source>
        <dbReference type="Proteomes" id="UP000198346"/>
    </source>
</evidence>
<evidence type="ECO:0000259" key="4">
    <source>
        <dbReference type="Pfam" id="PF16220"/>
    </source>
</evidence>
<dbReference type="AlphaFoldDB" id="A0A239PTR7"/>
<protein>
    <submittedName>
        <fullName evidence="5">FecR family protein</fullName>
    </submittedName>
</protein>
<dbReference type="PANTHER" id="PTHR30273:SF2">
    <property type="entry name" value="PROTEIN FECR"/>
    <property type="match status" value="1"/>
</dbReference>
<name>A0A239PTR7_9PROT</name>
<sequence>MRENQNRDEEAARWTARRLSGEMSPEETAGFEAWLADPENRAAFEACAAAAASLDAHAASLLAASFEEELHAEQAARESRRRSWTAGALAASLAAVAAAGLIAAFVIGGRDAVARYATARGETLRVSLADESLVTLNTASRIEVAYSKRARRINLVEGEALFDVRRDPEKPFLVATRHGEVSVTGTVFAVRSDDAQTDVFVVSGAVSVAPPANGAVMVLAGQRVAMDGSGRSSAVEAFDPNLALAWREGKARFRNAPLGEAIAELNRYFERPLTLGDPSLADRPVTGEFDIRDQQTAINALVVAFDLEPHAENGSIVLEPASR</sequence>
<dbReference type="GO" id="GO:0016989">
    <property type="term" value="F:sigma factor antagonist activity"/>
    <property type="evidence" value="ECO:0007669"/>
    <property type="project" value="TreeGrafter"/>
</dbReference>
<feature type="transmembrane region" description="Helical" evidence="2">
    <location>
        <begin position="84"/>
        <end position="107"/>
    </location>
</feature>
<feature type="domain" description="FecR N-terminal" evidence="4">
    <location>
        <begin position="9"/>
        <end position="48"/>
    </location>
</feature>
<dbReference type="Gene3D" id="2.60.120.1440">
    <property type="match status" value="1"/>
</dbReference>
<reference evidence="5 6" key="1">
    <citation type="submission" date="2017-07" db="EMBL/GenBank/DDBJ databases">
        <authorList>
            <person name="Sun Z.S."/>
            <person name="Albrecht U."/>
            <person name="Echele G."/>
            <person name="Lee C.C."/>
        </authorList>
    </citation>
    <scope>NUCLEOTIDE SEQUENCE [LARGE SCALE GENOMIC DNA]</scope>
    <source>
        <strain evidence="5 6">CGMCC 1.12710</strain>
    </source>
</reference>
<dbReference type="InterPro" id="IPR032623">
    <property type="entry name" value="FecR_N"/>
</dbReference>
<evidence type="ECO:0000256" key="1">
    <source>
        <dbReference type="SAM" id="MobiDB-lite"/>
    </source>
</evidence>
<evidence type="ECO:0000313" key="5">
    <source>
        <dbReference type="EMBL" id="SNT73296.1"/>
    </source>
</evidence>
<gene>
    <name evidence="5" type="ORF">SAMN06297382_1694</name>
</gene>
<keyword evidence="2" id="KW-1133">Transmembrane helix</keyword>
<dbReference type="Proteomes" id="UP000198346">
    <property type="component" value="Unassembled WGS sequence"/>
</dbReference>
<dbReference type="Gene3D" id="3.55.50.30">
    <property type="match status" value="1"/>
</dbReference>